<proteinExistence type="predicted"/>
<keyword evidence="5" id="KW-0692">RNA repair</keyword>
<organism evidence="10 11">
    <name type="scientific">Sutterella seckii</name>
    <dbReference type="NCBI Taxonomy" id="1944635"/>
    <lineage>
        <taxon>Bacteria</taxon>
        <taxon>Pseudomonadati</taxon>
        <taxon>Pseudomonadota</taxon>
        <taxon>Betaproteobacteria</taxon>
        <taxon>Burkholderiales</taxon>
        <taxon>Sutterellaceae</taxon>
        <taxon>Sutterella</taxon>
    </lineage>
</organism>
<evidence type="ECO:0000256" key="3">
    <source>
        <dbReference type="ARBA" id="ARBA00022723"/>
    </source>
</evidence>
<dbReference type="SUPFAM" id="SSF103365">
    <property type="entry name" value="Hypothetical protein PH1602"/>
    <property type="match status" value="1"/>
</dbReference>
<dbReference type="GO" id="GO:0006281">
    <property type="term" value="P:DNA repair"/>
    <property type="evidence" value="ECO:0007669"/>
    <property type="project" value="TreeGrafter"/>
</dbReference>
<dbReference type="PANTHER" id="PTHR43749:SF2">
    <property type="entry name" value="RNA-SPLICING LIGASE RTCB"/>
    <property type="match status" value="1"/>
</dbReference>
<protein>
    <recommendedName>
        <fullName evidence="1">3'-phosphate/5'-hydroxy nucleic acid ligase</fullName>
        <ecNumber evidence="1">6.5.1.8</ecNumber>
    </recommendedName>
</protein>
<dbReference type="InterPro" id="IPR001233">
    <property type="entry name" value="RtcB"/>
</dbReference>
<dbReference type="GO" id="GO:0005525">
    <property type="term" value="F:GTP binding"/>
    <property type="evidence" value="ECO:0007669"/>
    <property type="project" value="UniProtKB-KW"/>
</dbReference>
<comment type="caution">
    <text evidence="10">The sequence shown here is derived from an EMBL/GenBank/DDBJ whole genome shotgun (WGS) entry which is preliminary data.</text>
</comment>
<dbReference type="Gene3D" id="3.90.1860.10">
    <property type="entry name" value="tRNA-splicing ligase RtcB"/>
    <property type="match status" value="1"/>
</dbReference>
<dbReference type="GO" id="GO:0003909">
    <property type="term" value="F:DNA ligase activity"/>
    <property type="evidence" value="ECO:0007669"/>
    <property type="project" value="TreeGrafter"/>
</dbReference>
<keyword evidence="3 9" id="KW-0479">Metal-binding</keyword>
<dbReference type="EC" id="6.5.1.8" evidence="1"/>
<comment type="cofactor">
    <cofactor evidence="9">
        <name>Mn(2+)</name>
        <dbReference type="ChEBI" id="CHEBI:29035"/>
    </cofactor>
    <text evidence="9">Binds 2 manganese ions per subunit.</text>
</comment>
<accession>A0A6I1ENJ3</accession>
<comment type="catalytic activity">
    <reaction evidence="8">
        <text>a 3'-end 3'-phospho-ribonucleotide-RNA + a 5'-end dephospho-ribonucleoside-RNA + GTP = a ribonucleotidyl-ribonucleotide-RNA + GMP + diphosphate</text>
        <dbReference type="Rhea" id="RHEA:68076"/>
        <dbReference type="Rhea" id="RHEA-COMP:10463"/>
        <dbReference type="Rhea" id="RHEA-COMP:13936"/>
        <dbReference type="Rhea" id="RHEA-COMP:17355"/>
        <dbReference type="ChEBI" id="CHEBI:33019"/>
        <dbReference type="ChEBI" id="CHEBI:37565"/>
        <dbReference type="ChEBI" id="CHEBI:58115"/>
        <dbReference type="ChEBI" id="CHEBI:83062"/>
        <dbReference type="ChEBI" id="CHEBI:138284"/>
        <dbReference type="ChEBI" id="CHEBI:173118"/>
        <dbReference type="EC" id="6.5.1.8"/>
    </reaction>
</comment>
<evidence type="ECO:0000256" key="9">
    <source>
        <dbReference type="PIRSR" id="PIRSR601233-3"/>
    </source>
</evidence>
<dbReference type="EMBL" id="WEHX01000033">
    <property type="protein sequence ID" value="KAB7660261.1"/>
    <property type="molecule type" value="Genomic_DNA"/>
</dbReference>
<keyword evidence="6" id="KW-0342">GTP-binding</keyword>
<dbReference type="GO" id="GO:0042245">
    <property type="term" value="P:RNA repair"/>
    <property type="evidence" value="ECO:0007669"/>
    <property type="project" value="UniProtKB-KW"/>
</dbReference>
<dbReference type="InterPro" id="IPR052915">
    <property type="entry name" value="RtcB-like"/>
</dbReference>
<evidence type="ECO:0000256" key="7">
    <source>
        <dbReference type="ARBA" id="ARBA00023211"/>
    </source>
</evidence>
<feature type="binding site" evidence="9">
    <location>
        <position position="78"/>
    </location>
    <ligand>
        <name>Mn(2+)</name>
        <dbReference type="ChEBI" id="CHEBI:29035"/>
        <label>1</label>
    </ligand>
</feature>
<reference evidence="10 11" key="1">
    <citation type="submission" date="2019-10" db="EMBL/GenBank/DDBJ databases">
        <title>Genome diversity of Sutterella seckii.</title>
        <authorList>
            <person name="Chaplin A.V."/>
            <person name="Sokolova S.R."/>
            <person name="Mosin K.A."/>
            <person name="Ivanova E.L."/>
            <person name="Kochetkova T.O."/>
            <person name="Goltsov A.Y."/>
            <person name="Trofimov D.Y."/>
            <person name="Efimov B.A."/>
        </authorList>
    </citation>
    <scope>NUCLEOTIDE SEQUENCE [LARGE SCALE GENOMIC DNA]</scope>
    <source>
        <strain evidence="10 11">ASD393</strain>
    </source>
</reference>
<dbReference type="InterPro" id="IPR036025">
    <property type="entry name" value="RtcB-like_sf"/>
</dbReference>
<evidence type="ECO:0000313" key="10">
    <source>
        <dbReference type="EMBL" id="KAB7660261.1"/>
    </source>
</evidence>
<evidence type="ECO:0000256" key="2">
    <source>
        <dbReference type="ARBA" id="ARBA00022598"/>
    </source>
</evidence>
<evidence type="ECO:0000256" key="4">
    <source>
        <dbReference type="ARBA" id="ARBA00022741"/>
    </source>
</evidence>
<dbReference type="AlphaFoldDB" id="A0A6I1ENJ3"/>
<dbReference type="PANTHER" id="PTHR43749">
    <property type="entry name" value="RNA-SPLICING LIGASE RTCB"/>
    <property type="match status" value="1"/>
</dbReference>
<keyword evidence="4" id="KW-0547">Nucleotide-binding</keyword>
<dbReference type="GO" id="GO:0030145">
    <property type="term" value="F:manganese ion binding"/>
    <property type="evidence" value="ECO:0007669"/>
    <property type="project" value="TreeGrafter"/>
</dbReference>
<evidence type="ECO:0000256" key="6">
    <source>
        <dbReference type="ARBA" id="ARBA00023134"/>
    </source>
</evidence>
<keyword evidence="2" id="KW-0436">Ligase</keyword>
<dbReference type="RefSeq" id="WP_152158316.1">
    <property type="nucleotide sequence ID" value="NZ_WEHX01000033.1"/>
</dbReference>
<dbReference type="Pfam" id="PF01139">
    <property type="entry name" value="RtcB"/>
    <property type="match status" value="1"/>
</dbReference>
<dbReference type="GO" id="GO:0170057">
    <property type="term" value="F:RNA ligase (GTP) activity"/>
    <property type="evidence" value="ECO:0007669"/>
    <property type="project" value="UniProtKB-EC"/>
</dbReference>
<evidence type="ECO:0000256" key="5">
    <source>
        <dbReference type="ARBA" id="ARBA00022800"/>
    </source>
</evidence>
<name>A0A6I1ENJ3_9BURK</name>
<evidence type="ECO:0000313" key="11">
    <source>
        <dbReference type="Proteomes" id="UP000430564"/>
    </source>
</evidence>
<evidence type="ECO:0000256" key="8">
    <source>
        <dbReference type="ARBA" id="ARBA00047746"/>
    </source>
</evidence>
<keyword evidence="7 9" id="KW-0464">Manganese</keyword>
<gene>
    <name evidence="10" type="ORF">GBM95_06270</name>
</gene>
<dbReference type="OrthoDB" id="9802323at2"/>
<evidence type="ECO:0000256" key="1">
    <source>
        <dbReference type="ARBA" id="ARBA00012726"/>
    </source>
</evidence>
<dbReference type="Proteomes" id="UP000430564">
    <property type="component" value="Unassembled WGS sequence"/>
</dbReference>
<dbReference type="GO" id="GO:0006396">
    <property type="term" value="P:RNA processing"/>
    <property type="evidence" value="ECO:0007669"/>
    <property type="project" value="InterPro"/>
</dbReference>
<sequence length="164" mass="17778">MNYFDIEGACAVARYFPPSSASTPEPALRGQAEWLASRESSRNQKIRLMPDAHPGKIGPIGLAMTVGETLLPGLVGIDMGCGVTLAKLRMKRRPDFGALSALVREQIPAGFAVRDKLLPEALSFNFERFRVLRHINVAGAQKSLGTLGGGNHFLEVDRDEEGAF</sequence>